<feature type="compositionally biased region" description="Basic and acidic residues" evidence="1">
    <location>
        <begin position="11"/>
        <end position="22"/>
    </location>
</feature>
<gene>
    <name evidence="2" type="ORF">AMYX_12730</name>
</gene>
<protein>
    <submittedName>
        <fullName evidence="2">Uncharacterized protein</fullName>
    </submittedName>
</protein>
<feature type="compositionally biased region" description="Basic and acidic residues" evidence="1">
    <location>
        <begin position="33"/>
        <end position="57"/>
    </location>
</feature>
<dbReference type="Proteomes" id="UP000503640">
    <property type="component" value="Unassembled WGS sequence"/>
</dbReference>
<sequence length="57" mass="6290">MGKTGVATARVRSEMYRERQHGEAPPPSASPRVSHEGEGGADRRTPEDEAAERRRES</sequence>
<organism evidence="2 3">
    <name type="scientific">Anaeromyxobacter diazotrophicus</name>
    <dbReference type="NCBI Taxonomy" id="2590199"/>
    <lineage>
        <taxon>Bacteria</taxon>
        <taxon>Pseudomonadati</taxon>
        <taxon>Myxococcota</taxon>
        <taxon>Myxococcia</taxon>
        <taxon>Myxococcales</taxon>
        <taxon>Cystobacterineae</taxon>
        <taxon>Anaeromyxobacteraceae</taxon>
        <taxon>Anaeromyxobacter</taxon>
    </lineage>
</organism>
<keyword evidence="3" id="KW-1185">Reference proteome</keyword>
<feature type="region of interest" description="Disordered" evidence="1">
    <location>
        <begin position="1"/>
        <end position="57"/>
    </location>
</feature>
<evidence type="ECO:0000313" key="3">
    <source>
        <dbReference type="Proteomes" id="UP000503640"/>
    </source>
</evidence>
<proteinExistence type="predicted"/>
<comment type="caution">
    <text evidence="2">The sequence shown here is derived from an EMBL/GenBank/DDBJ whole genome shotgun (WGS) entry which is preliminary data.</text>
</comment>
<evidence type="ECO:0000256" key="1">
    <source>
        <dbReference type="SAM" id="MobiDB-lite"/>
    </source>
</evidence>
<accession>A0A7I9VJE3</accession>
<name>A0A7I9VJE3_9BACT</name>
<evidence type="ECO:0000313" key="2">
    <source>
        <dbReference type="EMBL" id="GEJ56532.1"/>
    </source>
</evidence>
<reference evidence="3" key="1">
    <citation type="journal article" date="2020" name="Appl. Environ. Microbiol.">
        <title>Diazotrophic Anaeromyxobacter Isolates from Soils.</title>
        <authorList>
            <person name="Masuda Y."/>
            <person name="Yamanaka H."/>
            <person name="Xu Z.X."/>
            <person name="Shiratori Y."/>
            <person name="Aono T."/>
            <person name="Amachi S."/>
            <person name="Senoo K."/>
            <person name="Itoh H."/>
        </authorList>
    </citation>
    <scope>NUCLEOTIDE SEQUENCE [LARGE SCALE GENOMIC DNA]</scope>
    <source>
        <strain evidence="3">R267</strain>
    </source>
</reference>
<dbReference type="AlphaFoldDB" id="A0A7I9VJE3"/>
<dbReference type="EMBL" id="BJTG01000003">
    <property type="protein sequence ID" value="GEJ56532.1"/>
    <property type="molecule type" value="Genomic_DNA"/>
</dbReference>